<proteinExistence type="predicted"/>
<dbReference type="Gene3D" id="3.40.50.510">
    <property type="entry name" value="Phosphotransferase system, mannose-type IIA component"/>
    <property type="match status" value="1"/>
</dbReference>
<dbReference type="PATRIC" id="fig|1158602.3.peg.3854"/>
<sequence length="139" mass="15416">MGDHMTKILVLSHGNLAQELCNACFMIAGEQEFITSICLNEEGLESFETKLTSYFLENKEEPLIILCDLLHGTPYNQVLIKALDLDRLNYQLVSGVNLPMLLALCMALPQEADSFKCLEQAVAEAHKGISINHSIETSC</sequence>
<dbReference type="GO" id="GO:0016740">
    <property type="term" value="F:transferase activity"/>
    <property type="evidence" value="ECO:0007669"/>
    <property type="project" value="UniProtKB-KW"/>
</dbReference>
<evidence type="ECO:0000256" key="1">
    <source>
        <dbReference type="ARBA" id="ARBA00022679"/>
    </source>
</evidence>
<dbReference type="AlphaFoldDB" id="R2QU29"/>
<dbReference type="EMBL" id="ASWF01000001">
    <property type="protein sequence ID" value="EOT82169.1"/>
    <property type="molecule type" value="Genomic_DNA"/>
</dbReference>
<gene>
    <name evidence="4" type="ORF">I590_00594</name>
    <name evidence="3" type="ORF">UAK_03854</name>
</gene>
<evidence type="ECO:0000313" key="5">
    <source>
        <dbReference type="Proteomes" id="UP000013877"/>
    </source>
</evidence>
<dbReference type="OrthoDB" id="6623712at2"/>
<keyword evidence="1" id="KW-0808">Transferase</keyword>
<accession>R2QU29</accession>
<dbReference type="EMBL" id="AJAL01000020">
    <property type="protein sequence ID" value="EOH74990.1"/>
    <property type="molecule type" value="Genomic_DNA"/>
</dbReference>
<evidence type="ECO:0000313" key="6">
    <source>
        <dbReference type="Proteomes" id="UP000014158"/>
    </source>
</evidence>
<dbReference type="PROSITE" id="PS51096">
    <property type="entry name" value="PTS_EIIA_TYPE_4"/>
    <property type="match status" value="1"/>
</dbReference>
<reference evidence="4 6" key="2">
    <citation type="submission" date="2013-03" db="EMBL/GenBank/DDBJ databases">
        <title>The Genome Sequence of Enterococcus raffinosus ATCC_49464 (PacBio/Illumina hybrid assembly).</title>
        <authorList>
            <consortium name="The Broad Institute Genomics Platform"/>
            <consortium name="The Broad Institute Genome Sequencing Center for Infectious Disease"/>
            <person name="Earl A."/>
            <person name="Russ C."/>
            <person name="Gilmore M."/>
            <person name="Surin D."/>
            <person name="Walker B."/>
            <person name="Young S."/>
            <person name="Zeng Q."/>
            <person name="Gargeya S."/>
            <person name="Fitzgerald M."/>
            <person name="Haas B."/>
            <person name="Abouelleil A."/>
            <person name="Allen A.W."/>
            <person name="Alvarado L."/>
            <person name="Arachchi H.M."/>
            <person name="Berlin A.M."/>
            <person name="Chapman S.B."/>
            <person name="Gainer-Dewar J."/>
            <person name="Goldberg J."/>
            <person name="Griggs A."/>
            <person name="Gujja S."/>
            <person name="Hansen M."/>
            <person name="Howarth C."/>
            <person name="Imamovic A."/>
            <person name="Ireland A."/>
            <person name="Larimer J."/>
            <person name="McCowan C."/>
            <person name="Murphy C."/>
            <person name="Pearson M."/>
            <person name="Poon T.W."/>
            <person name="Priest M."/>
            <person name="Roberts A."/>
            <person name="Saif S."/>
            <person name="Shea T."/>
            <person name="Sisk P."/>
            <person name="Sykes S."/>
            <person name="Wortman J."/>
            <person name="Nusbaum C."/>
            <person name="Birren B."/>
        </authorList>
    </citation>
    <scope>NUCLEOTIDE SEQUENCE [LARGE SCALE GENOMIC DNA]</scope>
    <source>
        <strain evidence="4 6">ATCC 49464</strain>
    </source>
</reference>
<reference evidence="3 5" key="1">
    <citation type="submission" date="2013-02" db="EMBL/GenBank/DDBJ databases">
        <title>The Genome Sequence of Enterococcus raffinosus ATCC_49464.</title>
        <authorList>
            <consortium name="The Broad Institute Genome Sequencing Platform"/>
            <consortium name="The Broad Institute Genome Sequencing Center for Infectious Disease"/>
            <person name="Earl A.M."/>
            <person name="Gilmore M.S."/>
            <person name="Lebreton F."/>
            <person name="Walker B."/>
            <person name="Young S.K."/>
            <person name="Zeng Q."/>
            <person name="Gargeya S."/>
            <person name="Fitzgerald M."/>
            <person name="Haas B."/>
            <person name="Abouelleil A."/>
            <person name="Alvarado L."/>
            <person name="Arachchi H.M."/>
            <person name="Berlin A.M."/>
            <person name="Chapman S.B."/>
            <person name="Dewar J."/>
            <person name="Goldberg J."/>
            <person name="Griggs A."/>
            <person name="Gujja S."/>
            <person name="Hansen M."/>
            <person name="Howarth C."/>
            <person name="Imamovic A."/>
            <person name="Larimer J."/>
            <person name="McCowan C."/>
            <person name="Murphy C."/>
            <person name="Neiman D."/>
            <person name="Pearson M."/>
            <person name="Priest M."/>
            <person name="Roberts A."/>
            <person name="Saif S."/>
            <person name="Shea T."/>
            <person name="Sisk P."/>
            <person name="Sykes S."/>
            <person name="Wortman J."/>
            <person name="Nusbaum C."/>
            <person name="Birren B."/>
        </authorList>
    </citation>
    <scope>NUCLEOTIDE SEQUENCE [LARGE SCALE GENOMIC DNA]</scope>
    <source>
        <strain evidence="3 5">ATCC 49464</strain>
    </source>
</reference>
<dbReference type="SUPFAM" id="SSF53062">
    <property type="entry name" value="PTS system fructose IIA component-like"/>
    <property type="match status" value="1"/>
</dbReference>
<evidence type="ECO:0000259" key="2">
    <source>
        <dbReference type="PROSITE" id="PS51096"/>
    </source>
</evidence>
<dbReference type="Proteomes" id="UP000014158">
    <property type="component" value="Unassembled WGS sequence"/>
</dbReference>
<dbReference type="GO" id="GO:0009401">
    <property type="term" value="P:phosphoenolpyruvate-dependent sugar phosphotransferase system"/>
    <property type="evidence" value="ECO:0007669"/>
    <property type="project" value="InterPro"/>
</dbReference>
<dbReference type="InterPro" id="IPR051471">
    <property type="entry name" value="Bacterial_PTS_sugar_comp"/>
</dbReference>
<dbReference type="GO" id="GO:0016020">
    <property type="term" value="C:membrane"/>
    <property type="evidence" value="ECO:0007669"/>
    <property type="project" value="InterPro"/>
</dbReference>
<dbReference type="InterPro" id="IPR036662">
    <property type="entry name" value="PTS_EIIA_man-typ_sf"/>
</dbReference>
<evidence type="ECO:0000313" key="3">
    <source>
        <dbReference type="EMBL" id="EOH74990.1"/>
    </source>
</evidence>
<evidence type="ECO:0000313" key="4">
    <source>
        <dbReference type="EMBL" id="EOT82169.1"/>
    </source>
</evidence>
<dbReference type="PANTHER" id="PTHR33799:SF1">
    <property type="entry name" value="PTS SYSTEM MANNOSE-SPECIFIC EIIAB COMPONENT-RELATED"/>
    <property type="match status" value="1"/>
</dbReference>
<organism evidence="3 5">
    <name type="scientific">Enterococcus raffinosus ATCC 49464</name>
    <dbReference type="NCBI Taxonomy" id="1158602"/>
    <lineage>
        <taxon>Bacteria</taxon>
        <taxon>Bacillati</taxon>
        <taxon>Bacillota</taxon>
        <taxon>Bacilli</taxon>
        <taxon>Lactobacillales</taxon>
        <taxon>Enterococcaceae</taxon>
        <taxon>Enterococcus</taxon>
    </lineage>
</organism>
<dbReference type="InterPro" id="IPR004701">
    <property type="entry name" value="PTS_EIIA_man-typ"/>
</dbReference>
<dbReference type="eggNOG" id="COG2893">
    <property type="taxonomic scope" value="Bacteria"/>
</dbReference>
<keyword evidence="6" id="KW-1185">Reference proteome</keyword>
<protein>
    <recommendedName>
        <fullName evidence="2">PTS EIIA type-4 domain-containing protein</fullName>
    </recommendedName>
</protein>
<comment type="caution">
    <text evidence="3">The sequence shown here is derived from an EMBL/GenBank/DDBJ whole genome shotgun (WGS) entry which is preliminary data.</text>
</comment>
<dbReference type="Pfam" id="PF03610">
    <property type="entry name" value="EIIA-man"/>
    <property type="match status" value="1"/>
</dbReference>
<dbReference type="HOGENOM" id="CLU_123235_1_2_9"/>
<name>R2QU29_9ENTE</name>
<dbReference type="PANTHER" id="PTHR33799">
    <property type="entry name" value="PTS PERMEASE-RELATED-RELATED"/>
    <property type="match status" value="1"/>
</dbReference>
<feature type="domain" description="PTS EIIA type-4" evidence="2">
    <location>
        <begin position="5"/>
        <end position="129"/>
    </location>
</feature>
<dbReference type="Proteomes" id="UP000013877">
    <property type="component" value="Unassembled WGS sequence"/>
</dbReference>